<dbReference type="InterPro" id="IPR003615">
    <property type="entry name" value="HNH_nuc"/>
</dbReference>
<dbReference type="Proteomes" id="UP000562027">
    <property type="component" value="Unassembled WGS sequence"/>
</dbReference>
<keyword evidence="4" id="KW-1185">Reference proteome</keyword>
<feature type="region of interest" description="Disordered" evidence="1">
    <location>
        <begin position="288"/>
        <end position="308"/>
    </location>
</feature>
<proteinExistence type="predicted"/>
<evidence type="ECO:0000259" key="2">
    <source>
        <dbReference type="SMART" id="SM00507"/>
    </source>
</evidence>
<dbReference type="RefSeq" id="WP_184300237.1">
    <property type="nucleotide sequence ID" value="NZ_JACHLP010000005.1"/>
</dbReference>
<dbReference type="InterPro" id="IPR002711">
    <property type="entry name" value="HNH"/>
</dbReference>
<dbReference type="GO" id="GO:0003676">
    <property type="term" value="F:nucleic acid binding"/>
    <property type="evidence" value="ECO:0007669"/>
    <property type="project" value="InterPro"/>
</dbReference>
<sequence>MTPNEDVAFTEFLRQKTAEAETLGYRPKLFKQMLGAQGGEATVRQLLAKGKPSEGFTRLWELGRLDLTVEALVVETKWRLFVDPILVQHAERLLTQSKYRFSPFNDPSSADGTTQAPASAVTSAAEQKPKPQDLMRSSRRKNTRSFSDFCASLGAPLANRADRWCGYNQERGFAVFTIWADRLRGDRYVLWDAALRINDRRVGAIEMSRVLRQVIAAGHAAYGIRCEPHDANATPRERGYFDDEHLLVLTLSEEASNVLAKVEGETPAADVVANRRGPMVPFQSAIDDLGAPPSGNAVPSRTAKNVGSGYRRDNAVRDYVVRRAQGHCEHCGARGFEMVDGTYYLEAHHVIALSAEGPDTVENVIALCPEHHREAHYGKDAEGLERAFLAKLRGRLSESPCLRSIEPSSNL</sequence>
<feature type="domain" description="HNH nuclease" evidence="2">
    <location>
        <begin position="315"/>
        <end position="373"/>
    </location>
</feature>
<evidence type="ECO:0000313" key="3">
    <source>
        <dbReference type="EMBL" id="MBB4844200.1"/>
    </source>
</evidence>
<evidence type="ECO:0000313" key="4">
    <source>
        <dbReference type="Proteomes" id="UP000562027"/>
    </source>
</evidence>
<dbReference type="AlphaFoldDB" id="A0A840L7N4"/>
<protein>
    <recommendedName>
        <fullName evidence="2">HNH nuclease domain-containing protein</fullName>
    </recommendedName>
</protein>
<reference evidence="3 4" key="1">
    <citation type="submission" date="2020-08" db="EMBL/GenBank/DDBJ databases">
        <title>Functional genomics of gut bacteria from endangered species of beetles.</title>
        <authorList>
            <person name="Carlos-Shanley C."/>
        </authorList>
    </citation>
    <scope>NUCLEOTIDE SEQUENCE [LARGE SCALE GENOMIC DNA]</scope>
    <source>
        <strain evidence="3 4">S00239</strain>
    </source>
</reference>
<evidence type="ECO:0000256" key="1">
    <source>
        <dbReference type="SAM" id="MobiDB-lite"/>
    </source>
</evidence>
<comment type="caution">
    <text evidence="3">The sequence shown here is derived from an EMBL/GenBank/DDBJ whole genome shotgun (WGS) entry which is preliminary data.</text>
</comment>
<feature type="compositionally biased region" description="Polar residues" evidence="1">
    <location>
        <begin position="105"/>
        <end position="125"/>
    </location>
</feature>
<name>A0A840L7N4_9BURK</name>
<gene>
    <name evidence="3" type="ORF">HNP55_002736</name>
</gene>
<feature type="region of interest" description="Disordered" evidence="1">
    <location>
        <begin position="105"/>
        <end position="141"/>
    </location>
</feature>
<dbReference type="Pfam" id="PF01844">
    <property type="entry name" value="HNH"/>
    <property type="match status" value="1"/>
</dbReference>
<dbReference type="GO" id="GO:0004519">
    <property type="term" value="F:endonuclease activity"/>
    <property type="evidence" value="ECO:0007669"/>
    <property type="project" value="InterPro"/>
</dbReference>
<dbReference type="GO" id="GO:0008270">
    <property type="term" value="F:zinc ion binding"/>
    <property type="evidence" value="ECO:0007669"/>
    <property type="project" value="InterPro"/>
</dbReference>
<dbReference type="Gene3D" id="1.10.30.50">
    <property type="match status" value="1"/>
</dbReference>
<dbReference type="EMBL" id="JACHLP010000005">
    <property type="protein sequence ID" value="MBB4844200.1"/>
    <property type="molecule type" value="Genomic_DNA"/>
</dbReference>
<dbReference type="CDD" id="cd00085">
    <property type="entry name" value="HNHc"/>
    <property type="match status" value="1"/>
</dbReference>
<dbReference type="SMART" id="SM00507">
    <property type="entry name" value="HNHc"/>
    <property type="match status" value="1"/>
</dbReference>
<organism evidence="3 4">
    <name type="scientific">Roseateles oligotrophus</name>
    <dbReference type="NCBI Taxonomy" id="1769250"/>
    <lineage>
        <taxon>Bacteria</taxon>
        <taxon>Pseudomonadati</taxon>
        <taxon>Pseudomonadota</taxon>
        <taxon>Betaproteobacteria</taxon>
        <taxon>Burkholderiales</taxon>
        <taxon>Sphaerotilaceae</taxon>
        <taxon>Roseateles</taxon>
    </lineage>
</organism>
<accession>A0A840L7N4</accession>